<accession>A0ABP1E069</accession>
<evidence type="ECO:0000256" key="1">
    <source>
        <dbReference type="SAM" id="MobiDB-lite"/>
    </source>
</evidence>
<feature type="compositionally biased region" description="Basic and acidic residues" evidence="1">
    <location>
        <begin position="257"/>
        <end position="269"/>
    </location>
</feature>
<protein>
    <submittedName>
        <fullName evidence="2">Uncharacterized protein</fullName>
    </submittedName>
</protein>
<evidence type="ECO:0000313" key="2">
    <source>
        <dbReference type="EMBL" id="CAL1712663.1"/>
    </source>
</evidence>
<sequence>MWIVSSANTQTCSQGCDIRRSSAHGSYASSLGQLRSGSPSVPKVVMTLWPMNFFGAHCTHLEEMIDMKDAPSFYIIAAKTTLNVISRVVLLLVFKPNPAANPNAVQANWHAQNPFSEAARTRDPNSLYPGWGPNPSGDPRLNPQPSWGGSAAPRVNPNVYPNVPEHFPNRGNPNMYPTYPNPSTQSNTNPQPMQQNAAYEHAFQQYKPDAVTQARTLTNEAISQGYFAGAATQARQWEQEHHNQQGVGEWRRIEKERNKEAQKKVKEANEANAHVGAVENAIRASKNK</sequence>
<organism evidence="2 3">
    <name type="scientific">Somion occarium</name>
    <dbReference type="NCBI Taxonomy" id="3059160"/>
    <lineage>
        <taxon>Eukaryota</taxon>
        <taxon>Fungi</taxon>
        <taxon>Dikarya</taxon>
        <taxon>Basidiomycota</taxon>
        <taxon>Agaricomycotina</taxon>
        <taxon>Agaricomycetes</taxon>
        <taxon>Polyporales</taxon>
        <taxon>Cerrenaceae</taxon>
        <taxon>Somion</taxon>
    </lineage>
</organism>
<proteinExistence type="predicted"/>
<reference evidence="3" key="1">
    <citation type="submission" date="2024-04" db="EMBL/GenBank/DDBJ databases">
        <authorList>
            <person name="Shaw F."/>
            <person name="Minotto A."/>
        </authorList>
    </citation>
    <scope>NUCLEOTIDE SEQUENCE [LARGE SCALE GENOMIC DNA]</scope>
</reference>
<dbReference type="Proteomes" id="UP001497453">
    <property type="component" value="Chromosome 7"/>
</dbReference>
<feature type="region of interest" description="Disordered" evidence="1">
    <location>
        <begin position="257"/>
        <end position="288"/>
    </location>
</feature>
<feature type="region of interest" description="Disordered" evidence="1">
    <location>
        <begin position="119"/>
        <end position="156"/>
    </location>
</feature>
<evidence type="ECO:0000313" key="3">
    <source>
        <dbReference type="Proteomes" id="UP001497453"/>
    </source>
</evidence>
<keyword evidence="3" id="KW-1185">Reference proteome</keyword>
<dbReference type="EMBL" id="OZ037950">
    <property type="protein sequence ID" value="CAL1712663.1"/>
    <property type="molecule type" value="Genomic_DNA"/>
</dbReference>
<name>A0ABP1E069_9APHY</name>
<gene>
    <name evidence="2" type="ORF">GFSPODELE1_LOCUS8927</name>
</gene>